<feature type="region of interest" description="Disordered" evidence="1">
    <location>
        <begin position="1"/>
        <end position="23"/>
    </location>
</feature>
<accession>A0A6J7M5K0</accession>
<dbReference type="EMBL" id="CAFBNE010000254">
    <property type="protein sequence ID" value="CAB4975095.1"/>
    <property type="molecule type" value="Genomic_DNA"/>
</dbReference>
<proteinExistence type="predicted"/>
<gene>
    <name evidence="2" type="ORF">UFOPK3772_03648</name>
</gene>
<feature type="region of interest" description="Disordered" evidence="1">
    <location>
        <begin position="68"/>
        <end position="106"/>
    </location>
</feature>
<feature type="region of interest" description="Disordered" evidence="1">
    <location>
        <begin position="134"/>
        <end position="153"/>
    </location>
</feature>
<sequence>MSPTYSRKSQSPRNAAPEQTHAPWRRLWRQASFPSLYPVFWSKCTQRQAQPDAWMRSEGMGVSLLRSLEPGSSRTTEPLGFQQRLSRHSSPSTSRDARDSDVPEGWPRNSGTRTCWLTRTHSCHFCPPAMPDVSKRIRHGPGHTGRHRSEPVRPRRRTIDILECWRAQPVCAHLAAVGPERLLISTTRGQLVQLRWVEAAPVLSILVDSSADTTTKGSTSLRMTAFRTKIDHLTRPGDVTSEDRTSIQAAAPTGLTLLP</sequence>
<protein>
    <submittedName>
        <fullName evidence="2">Unannotated protein</fullName>
    </submittedName>
</protein>
<name>A0A6J7M5K0_9ZZZZ</name>
<evidence type="ECO:0000313" key="2">
    <source>
        <dbReference type="EMBL" id="CAB4975095.1"/>
    </source>
</evidence>
<reference evidence="2" key="1">
    <citation type="submission" date="2020-05" db="EMBL/GenBank/DDBJ databases">
        <authorList>
            <person name="Chiriac C."/>
            <person name="Salcher M."/>
            <person name="Ghai R."/>
            <person name="Kavagutti S V."/>
        </authorList>
    </citation>
    <scope>NUCLEOTIDE SEQUENCE</scope>
</reference>
<dbReference type="AlphaFoldDB" id="A0A6J7M5K0"/>
<feature type="compositionally biased region" description="Polar residues" evidence="1">
    <location>
        <begin position="1"/>
        <end position="13"/>
    </location>
</feature>
<feature type="compositionally biased region" description="Basic residues" evidence="1">
    <location>
        <begin position="136"/>
        <end position="146"/>
    </location>
</feature>
<evidence type="ECO:0000256" key="1">
    <source>
        <dbReference type="SAM" id="MobiDB-lite"/>
    </source>
</evidence>
<organism evidence="2">
    <name type="scientific">freshwater metagenome</name>
    <dbReference type="NCBI Taxonomy" id="449393"/>
    <lineage>
        <taxon>unclassified sequences</taxon>
        <taxon>metagenomes</taxon>
        <taxon>ecological metagenomes</taxon>
    </lineage>
</organism>